<dbReference type="EMBL" id="FNAV01000005">
    <property type="protein sequence ID" value="SDE59649.1"/>
    <property type="molecule type" value="Genomic_DNA"/>
</dbReference>
<evidence type="ECO:0000256" key="1">
    <source>
        <dbReference type="SAM" id="Phobius"/>
    </source>
</evidence>
<evidence type="ECO:0000313" key="2">
    <source>
        <dbReference type="EMBL" id="SDE59649.1"/>
    </source>
</evidence>
<keyword evidence="1" id="KW-1133">Transmembrane helix</keyword>
<keyword evidence="1" id="KW-0472">Membrane</keyword>
<gene>
    <name evidence="2" type="ORF">SAMN04488105_105179</name>
</gene>
<name>A0A1G7E7Q5_9RHOB</name>
<proteinExistence type="predicted"/>
<evidence type="ECO:0000313" key="3">
    <source>
        <dbReference type="Proteomes" id="UP000198994"/>
    </source>
</evidence>
<sequence length="120" mass="12335">MDVAVGAVVVPVRVVVGVTVAMVMMGITFFVTVGVTRAVVMVIVPMMMVPARPVLVAVAMVVIMGLTFDGPRPASANRAHQITSISLILISSPPSGISLPPPQFGQGSSLCSISTVSMQS</sequence>
<dbReference type="Proteomes" id="UP000198994">
    <property type="component" value="Unassembled WGS sequence"/>
</dbReference>
<accession>A0A1G7E7Q5</accession>
<reference evidence="3" key="1">
    <citation type="submission" date="2016-10" db="EMBL/GenBank/DDBJ databases">
        <authorList>
            <person name="Varghese N."/>
            <person name="Submissions S."/>
        </authorList>
    </citation>
    <scope>NUCLEOTIDE SEQUENCE [LARGE SCALE GENOMIC DNA]</scope>
    <source>
        <strain evidence="3">DSM 10146</strain>
    </source>
</reference>
<feature type="transmembrane region" description="Helical" evidence="1">
    <location>
        <begin position="20"/>
        <end position="44"/>
    </location>
</feature>
<protein>
    <submittedName>
        <fullName evidence="2">Uncharacterized protein</fullName>
    </submittedName>
</protein>
<dbReference type="AlphaFoldDB" id="A0A1G7E7Q5"/>
<keyword evidence="1" id="KW-0812">Transmembrane</keyword>
<feature type="transmembrane region" description="Helical" evidence="1">
    <location>
        <begin position="51"/>
        <end position="68"/>
    </location>
</feature>
<dbReference type="STRING" id="282683.SAMN04488105_105179"/>
<keyword evidence="3" id="KW-1185">Reference proteome</keyword>
<organism evidence="2 3">
    <name type="scientific">Salipiger thiooxidans</name>
    <dbReference type="NCBI Taxonomy" id="282683"/>
    <lineage>
        <taxon>Bacteria</taxon>
        <taxon>Pseudomonadati</taxon>
        <taxon>Pseudomonadota</taxon>
        <taxon>Alphaproteobacteria</taxon>
        <taxon>Rhodobacterales</taxon>
        <taxon>Roseobacteraceae</taxon>
        <taxon>Salipiger</taxon>
    </lineage>
</organism>